<dbReference type="AlphaFoldDB" id="A0A2P2QQH2"/>
<protein>
    <submittedName>
        <fullName evidence="1">Uncharacterized protein LOC8278638</fullName>
    </submittedName>
</protein>
<dbReference type="EMBL" id="GGEC01088812">
    <property type="protein sequence ID" value="MBX69296.1"/>
    <property type="molecule type" value="Transcribed_RNA"/>
</dbReference>
<evidence type="ECO:0000313" key="1">
    <source>
        <dbReference type="EMBL" id="MBX69296.1"/>
    </source>
</evidence>
<organism evidence="1">
    <name type="scientific">Rhizophora mucronata</name>
    <name type="common">Asiatic mangrove</name>
    <dbReference type="NCBI Taxonomy" id="61149"/>
    <lineage>
        <taxon>Eukaryota</taxon>
        <taxon>Viridiplantae</taxon>
        <taxon>Streptophyta</taxon>
        <taxon>Embryophyta</taxon>
        <taxon>Tracheophyta</taxon>
        <taxon>Spermatophyta</taxon>
        <taxon>Magnoliopsida</taxon>
        <taxon>eudicotyledons</taxon>
        <taxon>Gunneridae</taxon>
        <taxon>Pentapetalae</taxon>
        <taxon>rosids</taxon>
        <taxon>fabids</taxon>
        <taxon>Malpighiales</taxon>
        <taxon>Rhizophoraceae</taxon>
        <taxon>Rhizophora</taxon>
    </lineage>
</organism>
<accession>A0A2P2QQH2</accession>
<reference evidence="1" key="1">
    <citation type="submission" date="2018-02" db="EMBL/GenBank/DDBJ databases">
        <title>Rhizophora mucronata_Transcriptome.</title>
        <authorList>
            <person name="Meera S.P."/>
            <person name="Sreeshan A."/>
            <person name="Augustine A."/>
        </authorList>
    </citation>
    <scope>NUCLEOTIDE SEQUENCE</scope>
    <source>
        <tissue evidence="1">Leaf</tissue>
    </source>
</reference>
<sequence length="40" mass="4284">MGLITKMPSPTAARTSVLRSARNARVQEGVSCGLQNRDNP</sequence>
<proteinExistence type="predicted"/>
<name>A0A2P2QQH2_RHIMU</name>